<proteinExistence type="predicted"/>
<dbReference type="AlphaFoldDB" id="A0AAD0R2W5"/>
<evidence type="ECO:0000259" key="1">
    <source>
        <dbReference type="Pfam" id="PF04965"/>
    </source>
</evidence>
<dbReference type="Pfam" id="PF04965">
    <property type="entry name" value="GPW_gp25"/>
    <property type="match status" value="1"/>
</dbReference>
<evidence type="ECO:0000313" key="3">
    <source>
        <dbReference type="Proteomes" id="UP000256503"/>
    </source>
</evidence>
<reference evidence="2 3" key="1">
    <citation type="submission" date="2018-07" db="EMBL/GenBank/DDBJ databases">
        <title>Complete genome sequence of a Pseudomonas plecoglossicida strain pathogenic to the marine fish, Larimichthys crocea.</title>
        <authorList>
            <person name="Tao Z."/>
        </authorList>
    </citation>
    <scope>NUCLEOTIDE SEQUENCE [LARGE SCALE GENOMIC DNA]</scope>
    <source>
        <strain evidence="2 3">XSDHY-P</strain>
    </source>
</reference>
<dbReference type="Proteomes" id="UP000256503">
    <property type="component" value="Chromosome"/>
</dbReference>
<dbReference type="NCBIfam" id="TIGR03357">
    <property type="entry name" value="VI_zyme"/>
    <property type="match status" value="1"/>
</dbReference>
<dbReference type="InterPro" id="IPR017737">
    <property type="entry name" value="TssE1-like"/>
</dbReference>
<sequence length="142" mass="15830">MPRSPGQGSLFERLTADPAQRCSRTQQSAAGERIRAIKYNLEQLLNSRRGGSQSCPALGLPDMNDAAAGQLELRSQICREIQELVASFEPRVLVTDVRPLAASEHSQGLCFRLHCRVPLEDAAEQVQIDLLVHQRQQRIQVM</sequence>
<dbReference type="InterPro" id="IPR010269">
    <property type="entry name" value="T6SS_TssC-like"/>
</dbReference>
<evidence type="ECO:0000313" key="2">
    <source>
        <dbReference type="EMBL" id="AXM98854.1"/>
    </source>
</evidence>
<accession>A0AAD0R2W5</accession>
<protein>
    <submittedName>
        <fullName evidence="2">Type VI secretion system baseplate subunit TssE</fullName>
    </submittedName>
</protein>
<feature type="domain" description="IraD/Gp25-like" evidence="1">
    <location>
        <begin position="35"/>
        <end position="117"/>
    </location>
</feature>
<name>A0AAD0R2W5_PSEDL</name>
<dbReference type="Gene3D" id="3.10.450.40">
    <property type="match status" value="1"/>
</dbReference>
<organism evidence="2 3">
    <name type="scientific">Pseudomonas plecoglossicida</name>
    <dbReference type="NCBI Taxonomy" id="70775"/>
    <lineage>
        <taxon>Bacteria</taxon>
        <taxon>Pseudomonadati</taxon>
        <taxon>Pseudomonadota</taxon>
        <taxon>Gammaproteobacteria</taxon>
        <taxon>Pseudomonadales</taxon>
        <taxon>Pseudomonadaceae</taxon>
        <taxon>Pseudomonas</taxon>
    </lineage>
</organism>
<dbReference type="PANTHER" id="PTHR35565:SF1">
    <property type="entry name" value="TYPE VI SECRETION SYSTEM CONTRACTILE SHEATH LARGE SUBUNIT"/>
    <property type="match status" value="1"/>
</dbReference>
<dbReference type="SUPFAM" id="SSF160719">
    <property type="entry name" value="gpW/gp25-like"/>
    <property type="match status" value="1"/>
</dbReference>
<gene>
    <name evidence="2" type="primary">tssE</name>
    <name evidence="2" type="ORF">DVB73_25165</name>
</gene>
<dbReference type="EMBL" id="CP031146">
    <property type="protein sequence ID" value="AXM98854.1"/>
    <property type="molecule type" value="Genomic_DNA"/>
</dbReference>
<dbReference type="InterPro" id="IPR007048">
    <property type="entry name" value="IraD/Gp25-like"/>
</dbReference>
<dbReference type="PANTHER" id="PTHR35565">
    <property type="entry name" value="CYTOPLASMIC PROTEIN-RELATED"/>
    <property type="match status" value="1"/>
</dbReference>